<evidence type="ECO:0000313" key="3">
    <source>
        <dbReference type="Proteomes" id="UP000472372"/>
    </source>
</evidence>
<evidence type="ECO:0000256" key="1">
    <source>
        <dbReference type="SAM" id="MobiDB-lite"/>
    </source>
</evidence>
<dbReference type="Proteomes" id="UP000472372">
    <property type="component" value="Chromosome 8"/>
</dbReference>
<dbReference type="AlphaFoldDB" id="A0A6S6WGB5"/>
<proteinExistence type="predicted"/>
<gene>
    <name evidence="2" type="ORF">PTTW11_09064</name>
</gene>
<protein>
    <submittedName>
        <fullName evidence="2">Uncharacterized protein</fullName>
    </submittedName>
</protein>
<sequence>MCYYRFYIFLGCGHHTFSETPIRYCEAAKTKASADSKSPLNQDKGDNAQDLTCGSAIGDDDGHTDGDSSLLDDESIRRPDWSIAGSRRSSCTTVQTGTISVKDTEPATPVFRKPCGEGRVYPLHTFKLEQICPVCANERDKRLRQLDKVTDEITFDAAKWHCKYQGDHKGKNGSGGKKAHAGWNVGTAVGGWMKDWNRKDGI</sequence>
<accession>A0A6S6WGB5</accession>
<name>A0A6S6WGB5_9PLEO</name>
<dbReference type="EMBL" id="HG992984">
    <property type="protein sequence ID" value="CAE7202614.1"/>
    <property type="molecule type" value="Genomic_DNA"/>
</dbReference>
<evidence type="ECO:0000313" key="2">
    <source>
        <dbReference type="EMBL" id="CAE7202614.1"/>
    </source>
</evidence>
<feature type="region of interest" description="Disordered" evidence="1">
    <location>
        <begin position="35"/>
        <end position="73"/>
    </location>
</feature>
<reference evidence="2" key="1">
    <citation type="submission" date="2021-02" db="EMBL/GenBank/DDBJ databases">
        <authorList>
            <person name="Syme A R."/>
            <person name="Syme A R."/>
            <person name="Moolhuijzen P."/>
        </authorList>
    </citation>
    <scope>NUCLEOTIDE SEQUENCE</scope>
    <source>
        <strain evidence="2">W1-1</strain>
    </source>
</reference>
<organism evidence="2 3">
    <name type="scientific">Pyrenophora teres f. teres</name>
    <dbReference type="NCBI Taxonomy" id="97479"/>
    <lineage>
        <taxon>Eukaryota</taxon>
        <taxon>Fungi</taxon>
        <taxon>Dikarya</taxon>
        <taxon>Ascomycota</taxon>
        <taxon>Pezizomycotina</taxon>
        <taxon>Dothideomycetes</taxon>
        <taxon>Pleosporomycetidae</taxon>
        <taxon>Pleosporales</taxon>
        <taxon>Pleosporineae</taxon>
        <taxon>Pleosporaceae</taxon>
        <taxon>Pyrenophora</taxon>
    </lineage>
</organism>